<dbReference type="RefSeq" id="WP_064688369.1">
    <property type="nucleotide sequence ID" value="NZ_AP023173.1"/>
</dbReference>
<evidence type="ECO:0000313" key="3">
    <source>
        <dbReference type="Proteomes" id="UP001217325"/>
    </source>
</evidence>
<dbReference type="EMBL" id="JARDXE010000029">
    <property type="protein sequence ID" value="MDE8649569.1"/>
    <property type="molecule type" value="Genomic_DNA"/>
</dbReference>
<gene>
    <name evidence="2" type="ORF">PXH69_31835</name>
</gene>
<evidence type="ECO:0000256" key="1">
    <source>
        <dbReference type="SAM" id="MobiDB-lite"/>
    </source>
</evidence>
<comment type="caution">
    <text evidence="2">The sequence shown here is derived from an EMBL/GenBank/DDBJ whole genome shotgun (WGS) entry which is preliminary data.</text>
</comment>
<evidence type="ECO:0000313" key="2">
    <source>
        <dbReference type="EMBL" id="MDE8649569.1"/>
    </source>
</evidence>
<accession>A0AAW6LST1</accession>
<protein>
    <submittedName>
        <fullName evidence="2">Uncharacterized protein</fullName>
    </submittedName>
</protein>
<dbReference type="AlphaFoldDB" id="A0AAW6LST1"/>
<organism evidence="2 3">
    <name type="scientific">Rhodococcus qingshengii</name>
    <dbReference type="NCBI Taxonomy" id="334542"/>
    <lineage>
        <taxon>Bacteria</taxon>
        <taxon>Bacillati</taxon>
        <taxon>Actinomycetota</taxon>
        <taxon>Actinomycetes</taxon>
        <taxon>Mycobacteriales</taxon>
        <taxon>Nocardiaceae</taxon>
        <taxon>Rhodococcus</taxon>
        <taxon>Rhodococcus erythropolis group</taxon>
    </lineage>
</organism>
<reference evidence="2" key="1">
    <citation type="submission" date="2023-02" db="EMBL/GenBank/DDBJ databases">
        <title>A novel hydrolase synthesized by Rhodococcus erythropolis HQ is responsible for the detoxification of Zearalenone.</title>
        <authorList>
            <person name="Hu J."/>
            <person name="Xu J."/>
        </authorList>
    </citation>
    <scope>NUCLEOTIDE SEQUENCE</scope>
    <source>
        <strain evidence="2">HQ</strain>
    </source>
</reference>
<name>A0AAW6LST1_RHOSG</name>
<proteinExistence type="predicted"/>
<dbReference type="GeneID" id="64143994"/>
<dbReference type="Proteomes" id="UP001217325">
    <property type="component" value="Unassembled WGS sequence"/>
</dbReference>
<feature type="region of interest" description="Disordered" evidence="1">
    <location>
        <begin position="52"/>
        <end position="83"/>
    </location>
</feature>
<sequence length="83" mass="8716">MERYRFTFADGSTAEKFFDSDNEAIVAATAANGGSSGGLHVQRYDHLGALLPTKLPPGGHRGTRCLRSSRASPVPDSARGGPV</sequence>